<dbReference type="EMBL" id="PVTF01000001">
    <property type="protein sequence ID" value="PRY46296.1"/>
    <property type="molecule type" value="Genomic_DNA"/>
</dbReference>
<dbReference type="AlphaFoldDB" id="A0A2T0TKU0"/>
<proteinExistence type="predicted"/>
<dbReference type="GO" id="GO:0070967">
    <property type="term" value="F:coenzyme F420 binding"/>
    <property type="evidence" value="ECO:0007669"/>
    <property type="project" value="TreeGrafter"/>
</dbReference>
<dbReference type="NCBIfam" id="TIGR03618">
    <property type="entry name" value="Rv1155_F420"/>
    <property type="match status" value="1"/>
</dbReference>
<dbReference type="GO" id="GO:0005829">
    <property type="term" value="C:cytosol"/>
    <property type="evidence" value="ECO:0007669"/>
    <property type="project" value="TreeGrafter"/>
</dbReference>
<dbReference type="InterPro" id="IPR052019">
    <property type="entry name" value="F420H2_bilvrd_red/Heme_oxyg"/>
</dbReference>
<feature type="domain" description="Pyridoxamine 5'-phosphate oxidase N-terminal" evidence="2">
    <location>
        <begin position="8"/>
        <end position="127"/>
    </location>
</feature>
<keyword evidence="1" id="KW-0560">Oxidoreductase</keyword>
<evidence type="ECO:0000313" key="3">
    <source>
        <dbReference type="EMBL" id="PRY46296.1"/>
    </source>
</evidence>
<sequence>MATPLSDTGRALLDDKNFATIATINPDGSPQTSVVWVKRDGDDLLMSTVEGRKKDKNLRRDPRVSVSVFDLQQPYSYIEVRGTATLTTEGGRELIDELSRKYRGEDYTADGPDAVRVVIRLTPEKVTGYAS</sequence>
<reference evidence="3 4" key="1">
    <citation type="submission" date="2018-03" db="EMBL/GenBank/DDBJ databases">
        <title>Genomic Encyclopedia of Archaeal and Bacterial Type Strains, Phase II (KMG-II): from individual species to whole genera.</title>
        <authorList>
            <person name="Goeker M."/>
        </authorList>
    </citation>
    <scope>NUCLEOTIDE SEQUENCE [LARGE SCALE GENOMIC DNA]</scope>
    <source>
        <strain evidence="3 4">DSM 44720</strain>
    </source>
</reference>
<evidence type="ECO:0000259" key="2">
    <source>
        <dbReference type="Pfam" id="PF01243"/>
    </source>
</evidence>
<dbReference type="PANTHER" id="PTHR35176">
    <property type="entry name" value="HEME OXYGENASE HI_0854-RELATED"/>
    <property type="match status" value="1"/>
</dbReference>
<dbReference type="InterPro" id="IPR019920">
    <property type="entry name" value="F420-binding_dom_put"/>
</dbReference>
<dbReference type="Gene3D" id="2.30.110.10">
    <property type="entry name" value="Electron Transport, Fmn-binding Protein, Chain A"/>
    <property type="match status" value="1"/>
</dbReference>
<dbReference type="Proteomes" id="UP000239494">
    <property type="component" value="Unassembled WGS sequence"/>
</dbReference>
<evidence type="ECO:0000313" key="4">
    <source>
        <dbReference type="Proteomes" id="UP000239494"/>
    </source>
</evidence>
<dbReference type="PANTHER" id="PTHR35176:SF6">
    <property type="entry name" value="HEME OXYGENASE HI_0854-RELATED"/>
    <property type="match status" value="1"/>
</dbReference>
<keyword evidence="4" id="KW-1185">Reference proteome</keyword>
<dbReference type="SUPFAM" id="SSF50475">
    <property type="entry name" value="FMN-binding split barrel"/>
    <property type="match status" value="1"/>
</dbReference>
<dbReference type="InterPro" id="IPR012349">
    <property type="entry name" value="Split_barrel_FMN-bd"/>
</dbReference>
<dbReference type="InterPro" id="IPR011576">
    <property type="entry name" value="Pyridox_Oxase_N"/>
</dbReference>
<dbReference type="Pfam" id="PF01243">
    <property type="entry name" value="PNPOx_N"/>
    <property type="match status" value="1"/>
</dbReference>
<dbReference type="RefSeq" id="WP_106185347.1">
    <property type="nucleotide sequence ID" value="NZ_PVTF01000001.1"/>
</dbReference>
<protein>
    <submittedName>
        <fullName evidence="3">PPOX class probable F420-dependent enzyme</fullName>
    </submittedName>
</protein>
<comment type="caution">
    <text evidence="3">The sequence shown here is derived from an EMBL/GenBank/DDBJ whole genome shotgun (WGS) entry which is preliminary data.</text>
</comment>
<dbReference type="OrthoDB" id="162914at2"/>
<dbReference type="GO" id="GO:0016627">
    <property type="term" value="F:oxidoreductase activity, acting on the CH-CH group of donors"/>
    <property type="evidence" value="ECO:0007669"/>
    <property type="project" value="TreeGrafter"/>
</dbReference>
<accession>A0A2T0TKU0</accession>
<evidence type="ECO:0000256" key="1">
    <source>
        <dbReference type="ARBA" id="ARBA00023002"/>
    </source>
</evidence>
<organism evidence="3 4">
    <name type="scientific">Umezawaea tangerina</name>
    <dbReference type="NCBI Taxonomy" id="84725"/>
    <lineage>
        <taxon>Bacteria</taxon>
        <taxon>Bacillati</taxon>
        <taxon>Actinomycetota</taxon>
        <taxon>Actinomycetes</taxon>
        <taxon>Pseudonocardiales</taxon>
        <taxon>Pseudonocardiaceae</taxon>
        <taxon>Umezawaea</taxon>
    </lineage>
</organism>
<name>A0A2T0TKU0_9PSEU</name>
<gene>
    <name evidence="3" type="ORF">CLV43_101569</name>
</gene>